<feature type="domain" description="PAC" evidence="11">
    <location>
        <begin position="376"/>
        <end position="428"/>
    </location>
</feature>
<dbReference type="Pfam" id="PF00072">
    <property type="entry name" value="Response_reg"/>
    <property type="match status" value="1"/>
</dbReference>
<dbReference type="InterPro" id="IPR035965">
    <property type="entry name" value="PAS-like_dom_sf"/>
</dbReference>
<evidence type="ECO:0000256" key="1">
    <source>
        <dbReference type="ARBA" id="ARBA00000085"/>
    </source>
</evidence>
<dbReference type="PRINTS" id="PR00344">
    <property type="entry name" value="BCTRLSENSOR"/>
</dbReference>
<evidence type="ECO:0000256" key="5">
    <source>
        <dbReference type="ARBA" id="ARBA00022777"/>
    </source>
</evidence>
<feature type="domain" description="PAS" evidence="10">
    <location>
        <begin position="429"/>
        <end position="466"/>
    </location>
</feature>
<dbReference type="Gene3D" id="3.30.450.20">
    <property type="entry name" value="PAS domain"/>
    <property type="match status" value="4"/>
</dbReference>
<dbReference type="Pfam" id="PF02518">
    <property type="entry name" value="HATPase_c"/>
    <property type="match status" value="1"/>
</dbReference>
<dbReference type="PANTHER" id="PTHR43304:SF1">
    <property type="entry name" value="PAC DOMAIN-CONTAINING PROTEIN"/>
    <property type="match status" value="1"/>
</dbReference>
<dbReference type="Pfam" id="PF08448">
    <property type="entry name" value="PAS_4"/>
    <property type="match status" value="1"/>
</dbReference>
<dbReference type="CDD" id="cd00156">
    <property type="entry name" value="REC"/>
    <property type="match status" value="1"/>
</dbReference>
<dbReference type="PROSITE" id="PS50110">
    <property type="entry name" value="RESPONSE_REGULATORY"/>
    <property type="match status" value="1"/>
</dbReference>
<comment type="catalytic activity">
    <reaction evidence="1">
        <text>ATP + protein L-histidine = ADP + protein N-phospho-L-histidine.</text>
        <dbReference type="EC" id="2.7.13.3"/>
    </reaction>
</comment>
<dbReference type="Pfam" id="PF00989">
    <property type="entry name" value="PAS"/>
    <property type="match status" value="1"/>
</dbReference>
<dbReference type="RefSeq" id="WP_150042156.1">
    <property type="nucleotide sequence ID" value="NZ_OW485601.1"/>
</dbReference>
<feature type="domain" description="Response regulatory" evidence="9">
    <location>
        <begin position="833"/>
        <end position="950"/>
    </location>
</feature>
<dbReference type="SMART" id="SM00388">
    <property type="entry name" value="HisKA"/>
    <property type="match status" value="1"/>
</dbReference>
<dbReference type="InterPro" id="IPR001610">
    <property type="entry name" value="PAC"/>
</dbReference>
<evidence type="ECO:0000259" key="8">
    <source>
        <dbReference type="PROSITE" id="PS50109"/>
    </source>
</evidence>
<feature type="domain" description="PAS" evidence="10">
    <location>
        <begin position="302"/>
        <end position="372"/>
    </location>
</feature>
<dbReference type="InterPro" id="IPR003661">
    <property type="entry name" value="HisK_dim/P_dom"/>
</dbReference>
<dbReference type="InterPro" id="IPR001789">
    <property type="entry name" value="Sig_transdc_resp-reg_receiver"/>
</dbReference>
<dbReference type="SMART" id="SM00091">
    <property type="entry name" value="PAS"/>
    <property type="match status" value="4"/>
</dbReference>
<dbReference type="InterPro" id="IPR013655">
    <property type="entry name" value="PAS_fold_3"/>
</dbReference>
<feature type="domain" description="PAS" evidence="10">
    <location>
        <begin position="175"/>
        <end position="246"/>
    </location>
</feature>
<dbReference type="InterPro" id="IPR052162">
    <property type="entry name" value="Sensor_kinase/Photoreceptor"/>
</dbReference>
<keyword evidence="4" id="KW-0808">Transferase</keyword>
<feature type="modified residue" description="4-aspartylphosphate" evidence="6">
    <location>
        <position position="883"/>
    </location>
</feature>
<dbReference type="InterPro" id="IPR005467">
    <property type="entry name" value="His_kinase_dom"/>
</dbReference>
<evidence type="ECO:0000256" key="2">
    <source>
        <dbReference type="ARBA" id="ARBA00012438"/>
    </source>
</evidence>
<sequence length="959" mass="102529">MQPSNLDMADLVEQPSFPRGPAEAAADQAGETTRPAAGSPAPSATTLPHPRCIHDPAGIGIWEFDLVNRTITWSPGQYRLHGLDPASAVPSFEQWLACIEPEDRPLILAAEATLQESGASPPLEFRIRRADDGACRRLASLSHLVTDPAGRPLRIIGINLDITDRHRTTETLHQTEALLRAIGHCSPDLIYAKDIAGRYLFANPAALAVYDLPADAVLGRTDLEWHHAPDQAAALMANDRRIIETGRAEVIEELFNTPGQPVRIYRSAKAPLRMEDGRVAGTVGVSSDITQVKATEAALRGSEERFRMLFEQAAVGIAEVGLDGRWIGANDRLCGMLGYRRDELLAKTVAETTHPDDLAADLAGRRRLLAGELASVIWEKRYLCKDGSILWTNLATSLMRDQAGTPQHFIGVVQDISARKRIEAGLREGEERFRRLFDTAPLPSYVVDPATFAIIDCNEAAARMLGHDRAVLRHMHIADIDALMDEVTMHVSRDAALRGLPYQFETRHRTRAGELRDVLVALVPFDLAGRRLSHCTVIDITERKRAEAELRALTTDLAARVRAEVAAREAAQARAAHAERLQALGRLAGGIAHDFNNILQAVQAGTGLIEHRAGDPASVRRFARTLLNAAQRGAAITRRLLAFARRDELQAEPIDPAALLSGLRDVLAHTLGSSVTVGVAINHALPALLADKGQLETVLVNLATNARDAMPEGGTLTLAAATETVGPEATHPAGLGAGTYVRFAVIDTGSGMEGTTLARACEPFFTTKPPEQGTGLGLSMAQGFAGQSGGALAIDSTPGQGTTVMLWLPAAEREPAWPEAEPGPAPRERPERRVLIVDDEDMLRETLAAGLEDAGFGVMTAPGGAAALRLLDTGAKVDVLISDLSMPGMGGLALIEEARRRRPGLPALLFTGYADEATHRALTAGPAGAFVLLGKPATIAQITGRVEALLAAGAQVATG</sequence>
<dbReference type="SUPFAM" id="SSF55785">
    <property type="entry name" value="PYP-like sensor domain (PAS domain)"/>
    <property type="match status" value="4"/>
</dbReference>
<evidence type="ECO:0000259" key="11">
    <source>
        <dbReference type="PROSITE" id="PS50113"/>
    </source>
</evidence>
<dbReference type="Pfam" id="PF08447">
    <property type="entry name" value="PAS_3"/>
    <property type="match status" value="1"/>
</dbReference>
<dbReference type="SUPFAM" id="SSF47384">
    <property type="entry name" value="Homodimeric domain of signal transducing histidine kinase"/>
    <property type="match status" value="1"/>
</dbReference>
<evidence type="ECO:0000256" key="4">
    <source>
        <dbReference type="ARBA" id="ARBA00022679"/>
    </source>
</evidence>
<dbReference type="InterPro" id="IPR013767">
    <property type="entry name" value="PAS_fold"/>
</dbReference>
<dbReference type="InterPro" id="IPR013656">
    <property type="entry name" value="PAS_4"/>
</dbReference>
<dbReference type="SUPFAM" id="SSF52172">
    <property type="entry name" value="CheY-like"/>
    <property type="match status" value="1"/>
</dbReference>
<dbReference type="InterPro" id="IPR036097">
    <property type="entry name" value="HisK_dim/P_sf"/>
</dbReference>
<dbReference type="AlphaFoldDB" id="A0A5M6IRF6"/>
<evidence type="ECO:0000259" key="9">
    <source>
        <dbReference type="PROSITE" id="PS50110"/>
    </source>
</evidence>
<evidence type="ECO:0000259" key="10">
    <source>
        <dbReference type="PROSITE" id="PS50112"/>
    </source>
</evidence>
<dbReference type="Gene3D" id="1.10.287.130">
    <property type="match status" value="1"/>
</dbReference>
<dbReference type="Gene3D" id="2.10.70.100">
    <property type="match status" value="1"/>
</dbReference>
<dbReference type="Gene3D" id="3.40.50.2300">
    <property type="match status" value="1"/>
</dbReference>
<evidence type="ECO:0000313" key="13">
    <source>
        <dbReference type="Proteomes" id="UP000325255"/>
    </source>
</evidence>
<dbReference type="Proteomes" id="UP000325255">
    <property type="component" value="Unassembled WGS sequence"/>
</dbReference>
<evidence type="ECO:0000256" key="3">
    <source>
        <dbReference type="ARBA" id="ARBA00022553"/>
    </source>
</evidence>
<feature type="compositionally biased region" description="Low complexity" evidence="7">
    <location>
        <begin position="32"/>
        <end position="48"/>
    </location>
</feature>
<dbReference type="PANTHER" id="PTHR43304">
    <property type="entry name" value="PHYTOCHROME-LIKE PROTEIN CPH1"/>
    <property type="match status" value="1"/>
</dbReference>
<name>A0A5M6IRF6_9PROT</name>
<dbReference type="OrthoDB" id="7264471at2"/>
<dbReference type="InterPro" id="IPR036890">
    <property type="entry name" value="HATPase_C_sf"/>
</dbReference>
<keyword evidence="13" id="KW-1185">Reference proteome</keyword>
<dbReference type="SMART" id="SM00086">
    <property type="entry name" value="PAC"/>
    <property type="match status" value="4"/>
</dbReference>
<protein>
    <recommendedName>
        <fullName evidence="2">histidine kinase</fullName>
        <ecNumber evidence="2">2.7.13.3</ecNumber>
    </recommendedName>
</protein>
<dbReference type="NCBIfam" id="TIGR00229">
    <property type="entry name" value="sensory_box"/>
    <property type="match status" value="3"/>
</dbReference>
<feature type="domain" description="PAC" evidence="11">
    <location>
        <begin position="248"/>
        <end position="301"/>
    </location>
</feature>
<dbReference type="GO" id="GO:0000155">
    <property type="term" value="F:phosphorelay sensor kinase activity"/>
    <property type="evidence" value="ECO:0007669"/>
    <property type="project" value="InterPro"/>
</dbReference>
<feature type="region of interest" description="Disordered" evidence="7">
    <location>
        <begin position="1"/>
        <end position="50"/>
    </location>
</feature>
<dbReference type="SMART" id="SM00387">
    <property type="entry name" value="HATPase_c"/>
    <property type="match status" value="1"/>
</dbReference>
<dbReference type="InterPro" id="IPR004358">
    <property type="entry name" value="Sig_transdc_His_kin-like_C"/>
</dbReference>
<dbReference type="SMART" id="SM00448">
    <property type="entry name" value="REC"/>
    <property type="match status" value="1"/>
</dbReference>
<dbReference type="InterPro" id="IPR003594">
    <property type="entry name" value="HATPase_dom"/>
</dbReference>
<dbReference type="PROSITE" id="PS50109">
    <property type="entry name" value="HIS_KIN"/>
    <property type="match status" value="1"/>
</dbReference>
<gene>
    <name evidence="12" type="ORF">F1189_17515</name>
</gene>
<dbReference type="SUPFAM" id="SSF55874">
    <property type="entry name" value="ATPase domain of HSP90 chaperone/DNA topoisomerase II/histidine kinase"/>
    <property type="match status" value="1"/>
</dbReference>
<dbReference type="CDD" id="cd00130">
    <property type="entry name" value="PAS"/>
    <property type="match status" value="4"/>
</dbReference>
<reference evidence="12 13" key="1">
    <citation type="submission" date="2019-09" db="EMBL/GenBank/DDBJ databases">
        <title>Genome sequence of Rhodovastum atsumiense, a diverse member of the Acetobacteraceae family of non-sulfur purple photosynthetic bacteria.</title>
        <authorList>
            <person name="Meyer T."/>
            <person name="Kyndt J."/>
        </authorList>
    </citation>
    <scope>NUCLEOTIDE SEQUENCE [LARGE SCALE GENOMIC DNA]</scope>
    <source>
        <strain evidence="12 13">DSM 21279</strain>
    </source>
</reference>
<keyword evidence="3 6" id="KW-0597">Phosphoprotein</keyword>
<dbReference type="PROSITE" id="PS50112">
    <property type="entry name" value="PAS"/>
    <property type="match status" value="3"/>
</dbReference>
<evidence type="ECO:0000256" key="7">
    <source>
        <dbReference type="SAM" id="MobiDB-lite"/>
    </source>
</evidence>
<dbReference type="GO" id="GO:0006355">
    <property type="term" value="P:regulation of DNA-templated transcription"/>
    <property type="evidence" value="ECO:0007669"/>
    <property type="project" value="InterPro"/>
</dbReference>
<feature type="domain" description="PAC" evidence="11">
    <location>
        <begin position="121"/>
        <end position="174"/>
    </location>
</feature>
<dbReference type="PROSITE" id="PS50113">
    <property type="entry name" value="PAC"/>
    <property type="match status" value="3"/>
</dbReference>
<proteinExistence type="predicted"/>
<organism evidence="12 13">
    <name type="scientific">Rhodovastum atsumiense</name>
    <dbReference type="NCBI Taxonomy" id="504468"/>
    <lineage>
        <taxon>Bacteria</taxon>
        <taxon>Pseudomonadati</taxon>
        <taxon>Pseudomonadota</taxon>
        <taxon>Alphaproteobacteria</taxon>
        <taxon>Acetobacterales</taxon>
        <taxon>Acetobacteraceae</taxon>
        <taxon>Rhodovastum</taxon>
    </lineage>
</organism>
<keyword evidence="5" id="KW-0418">Kinase</keyword>
<dbReference type="Gene3D" id="3.30.565.10">
    <property type="entry name" value="Histidine kinase-like ATPase, C-terminal domain"/>
    <property type="match status" value="1"/>
</dbReference>
<evidence type="ECO:0000256" key="6">
    <source>
        <dbReference type="PROSITE-ProRule" id="PRU00169"/>
    </source>
</evidence>
<dbReference type="EC" id="2.7.13.3" evidence="2"/>
<dbReference type="InterPro" id="IPR011006">
    <property type="entry name" value="CheY-like_superfamily"/>
</dbReference>
<feature type="domain" description="Histidine kinase" evidence="8">
    <location>
        <begin position="590"/>
        <end position="812"/>
    </location>
</feature>
<accession>A0A5M6IRF6</accession>
<dbReference type="InterPro" id="IPR000014">
    <property type="entry name" value="PAS"/>
</dbReference>
<dbReference type="Pfam" id="PF13188">
    <property type="entry name" value="PAS_8"/>
    <property type="match status" value="1"/>
</dbReference>
<evidence type="ECO:0000313" key="12">
    <source>
        <dbReference type="EMBL" id="KAA5610873.1"/>
    </source>
</evidence>
<dbReference type="InterPro" id="IPR000700">
    <property type="entry name" value="PAS-assoc_C"/>
</dbReference>
<comment type="caution">
    <text evidence="12">The sequence shown here is derived from an EMBL/GenBank/DDBJ whole genome shotgun (WGS) entry which is preliminary data.</text>
</comment>
<dbReference type="EMBL" id="VWPK01000027">
    <property type="protein sequence ID" value="KAA5610873.1"/>
    <property type="molecule type" value="Genomic_DNA"/>
</dbReference>